<dbReference type="Proteomes" id="UP000295252">
    <property type="component" value="Chromosome XI"/>
</dbReference>
<dbReference type="PANTHER" id="PTHR10698">
    <property type="entry name" value="V-TYPE PROTON ATPASE SUBUNIT H"/>
    <property type="match status" value="1"/>
</dbReference>
<dbReference type="Pfam" id="PF03224">
    <property type="entry name" value="V-ATPase_H_N"/>
    <property type="match status" value="1"/>
</dbReference>
<dbReference type="InParanoid" id="A0A068U7I9"/>
<dbReference type="Gene3D" id="1.25.10.10">
    <property type="entry name" value="Leucine-rich Repeat Variant"/>
    <property type="match status" value="1"/>
</dbReference>
<evidence type="ECO:0000313" key="1">
    <source>
        <dbReference type="EMBL" id="CDP04144.1"/>
    </source>
</evidence>
<protein>
    <recommendedName>
        <fullName evidence="3">V-type proton ATPase subunit H</fullName>
    </recommendedName>
</protein>
<evidence type="ECO:0008006" key="3">
    <source>
        <dbReference type="Google" id="ProtNLM"/>
    </source>
</evidence>
<dbReference type="SUPFAM" id="SSF48371">
    <property type="entry name" value="ARM repeat"/>
    <property type="match status" value="1"/>
</dbReference>
<dbReference type="Gramene" id="CDP04144">
    <property type="protein sequence ID" value="CDP04144"/>
    <property type="gene ID" value="GSCOC_T00017451001"/>
</dbReference>
<dbReference type="OrthoDB" id="10263554at2759"/>
<dbReference type="GO" id="GO:0000221">
    <property type="term" value="C:vacuolar proton-transporting V-type ATPase, V1 domain"/>
    <property type="evidence" value="ECO:0007669"/>
    <property type="project" value="InterPro"/>
</dbReference>
<dbReference type="STRING" id="49390.A0A068U7I9"/>
<dbReference type="PANTHER" id="PTHR10698:SF0">
    <property type="entry name" value="V-TYPE PROTON ATPASE SUBUNIT H"/>
    <property type="match status" value="1"/>
</dbReference>
<dbReference type="AlphaFoldDB" id="A0A068U7I9"/>
<dbReference type="InterPro" id="IPR004908">
    <property type="entry name" value="ATPase_V1-cplx_hsu"/>
</dbReference>
<dbReference type="EMBL" id="HG739096">
    <property type="protein sequence ID" value="CDP04144.1"/>
    <property type="molecule type" value="Genomic_DNA"/>
</dbReference>
<dbReference type="OMA" id="THKMITI"/>
<keyword evidence="2" id="KW-1185">Reference proteome</keyword>
<proteinExistence type="predicted"/>
<reference evidence="2" key="1">
    <citation type="journal article" date="2014" name="Science">
        <title>The coffee genome provides insight into the convergent evolution of caffeine biosynthesis.</title>
        <authorList>
            <person name="Denoeud F."/>
            <person name="Carretero-Paulet L."/>
            <person name="Dereeper A."/>
            <person name="Droc G."/>
            <person name="Guyot R."/>
            <person name="Pietrella M."/>
            <person name="Zheng C."/>
            <person name="Alberti A."/>
            <person name="Anthony F."/>
            <person name="Aprea G."/>
            <person name="Aury J.M."/>
            <person name="Bento P."/>
            <person name="Bernard M."/>
            <person name="Bocs S."/>
            <person name="Campa C."/>
            <person name="Cenci A."/>
            <person name="Combes M.C."/>
            <person name="Crouzillat D."/>
            <person name="Da Silva C."/>
            <person name="Daddiego L."/>
            <person name="De Bellis F."/>
            <person name="Dussert S."/>
            <person name="Garsmeur O."/>
            <person name="Gayraud T."/>
            <person name="Guignon V."/>
            <person name="Jahn K."/>
            <person name="Jamilloux V."/>
            <person name="Joet T."/>
            <person name="Labadie K."/>
            <person name="Lan T."/>
            <person name="Leclercq J."/>
            <person name="Lepelley M."/>
            <person name="Leroy T."/>
            <person name="Li L.T."/>
            <person name="Librado P."/>
            <person name="Lopez L."/>
            <person name="Munoz A."/>
            <person name="Noel B."/>
            <person name="Pallavicini A."/>
            <person name="Perrotta G."/>
            <person name="Poncet V."/>
            <person name="Pot D."/>
            <person name="Priyono X."/>
            <person name="Rigoreau M."/>
            <person name="Rouard M."/>
            <person name="Rozas J."/>
            <person name="Tranchant-Dubreuil C."/>
            <person name="VanBuren R."/>
            <person name="Zhang Q."/>
            <person name="Andrade A.C."/>
            <person name="Argout X."/>
            <person name="Bertrand B."/>
            <person name="de Kochko A."/>
            <person name="Graziosi G."/>
            <person name="Henry R.J."/>
            <person name="Jayarama X."/>
            <person name="Ming R."/>
            <person name="Nagai C."/>
            <person name="Rounsley S."/>
            <person name="Sankoff D."/>
            <person name="Giuliano G."/>
            <person name="Albert V.A."/>
            <person name="Wincker P."/>
            <person name="Lashermes P."/>
        </authorList>
    </citation>
    <scope>NUCLEOTIDE SEQUENCE [LARGE SCALE GENOMIC DNA]</scope>
    <source>
        <strain evidence="2">cv. DH200-94</strain>
    </source>
</reference>
<dbReference type="InterPro" id="IPR011989">
    <property type="entry name" value="ARM-like"/>
</dbReference>
<gene>
    <name evidence="1" type="ORF">GSCOC_T00017451001</name>
</gene>
<sequence length="136" mass="16073">MTMDHAELTTEQVLRRDIPWETYMTTKLITGTGLQLLRRYDKKAENYKAQLLDDDGPSYIRVFVSILRDIFKEETVEYVLALIDEMLTANPKRARLFHDKSLASEDAYEPFLRQTSSPMFMFYFFILDYDFSVIFG</sequence>
<accession>A0A068U7I9</accession>
<dbReference type="InterPro" id="IPR016024">
    <property type="entry name" value="ARM-type_fold"/>
</dbReference>
<dbReference type="GO" id="GO:0046961">
    <property type="term" value="F:proton-transporting ATPase activity, rotational mechanism"/>
    <property type="evidence" value="ECO:0007669"/>
    <property type="project" value="InterPro"/>
</dbReference>
<dbReference type="PhylomeDB" id="A0A068U7I9"/>
<evidence type="ECO:0000313" key="2">
    <source>
        <dbReference type="Proteomes" id="UP000295252"/>
    </source>
</evidence>
<name>A0A068U7I9_COFCA</name>
<organism evidence="1 2">
    <name type="scientific">Coffea canephora</name>
    <name type="common">Robusta coffee</name>
    <dbReference type="NCBI Taxonomy" id="49390"/>
    <lineage>
        <taxon>Eukaryota</taxon>
        <taxon>Viridiplantae</taxon>
        <taxon>Streptophyta</taxon>
        <taxon>Embryophyta</taxon>
        <taxon>Tracheophyta</taxon>
        <taxon>Spermatophyta</taxon>
        <taxon>Magnoliopsida</taxon>
        <taxon>eudicotyledons</taxon>
        <taxon>Gunneridae</taxon>
        <taxon>Pentapetalae</taxon>
        <taxon>asterids</taxon>
        <taxon>lamiids</taxon>
        <taxon>Gentianales</taxon>
        <taxon>Rubiaceae</taxon>
        <taxon>Ixoroideae</taxon>
        <taxon>Gardenieae complex</taxon>
        <taxon>Bertiereae - Coffeeae clade</taxon>
        <taxon>Coffeeae</taxon>
        <taxon>Coffea</taxon>
    </lineage>
</organism>